<protein>
    <submittedName>
        <fullName evidence="1">Uncharacterized protein</fullName>
    </submittedName>
</protein>
<reference evidence="1 2" key="1">
    <citation type="journal article" date="2013" name="ISME J.">
        <title>A metabolic model for members of the genus Tetrasphaera involved in enhanced biological phosphorus removal.</title>
        <authorList>
            <person name="Kristiansen R."/>
            <person name="Nguyen H.T.T."/>
            <person name="Saunders A.M."/>
            <person name="Nielsen J.L."/>
            <person name="Wimmer R."/>
            <person name="Le V.Q."/>
            <person name="McIlroy S.J."/>
            <person name="Petrovski S."/>
            <person name="Seviour R.J."/>
            <person name="Calteau A."/>
            <person name="Nielsen K.L."/>
            <person name="Nielsen P.H."/>
        </authorList>
    </citation>
    <scope>NUCLEOTIDE SEQUENCE [LARGE SCALE GENOMIC DNA]</scope>
    <source>
        <strain evidence="1 2">Lp2</strain>
    </source>
</reference>
<name>N0E3Z9_9MICO</name>
<dbReference type="EMBL" id="CAIZ01000129">
    <property type="protein sequence ID" value="CCH70505.1"/>
    <property type="molecule type" value="Genomic_DNA"/>
</dbReference>
<comment type="caution">
    <text evidence="1">The sequence shown here is derived from an EMBL/GenBank/DDBJ whole genome shotgun (WGS) entry which is preliminary data.</text>
</comment>
<accession>N0E3Z9</accession>
<dbReference type="AlphaFoldDB" id="N0E3Z9"/>
<sequence>MEWIVWVRFASLNGWQGADPVSYR</sequence>
<gene>
    <name evidence="1" type="ORF">BN10_590022</name>
</gene>
<dbReference type="HOGENOM" id="CLU_3421253_0_0_11"/>
<dbReference type="Proteomes" id="UP000013167">
    <property type="component" value="Unassembled WGS sequence"/>
</dbReference>
<evidence type="ECO:0000313" key="2">
    <source>
        <dbReference type="Proteomes" id="UP000013167"/>
    </source>
</evidence>
<evidence type="ECO:0000313" key="1">
    <source>
        <dbReference type="EMBL" id="CCH70505.1"/>
    </source>
</evidence>
<organism evidence="1 2">
    <name type="scientific">Phycicoccus elongatus Lp2</name>
    <dbReference type="NCBI Taxonomy" id="1193181"/>
    <lineage>
        <taxon>Bacteria</taxon>
        <taxon>Bacillati</taxon>
        <taxon>Actinomycetota</taxon>
        <taxon>Actinomycetes</taxon>
        <taxon>Micrococcales</taxon>
        <taxon>Intrasporangiaceae</taxon>
        <taxon>Phycicoccus</taxon>
    </lineage>
</organism>
<keyword evidence="2" id="KW-1185">Reference proteome</keyword>
<proteinExistence type="predicted"/>